<keyword evidence="1 2" id="KW-0732">Signal</keyword>
<dbReference type="RefSeq" id="WP_099441089.1">
    <property type="nucleotide sequence ID" value="NZ_CP024091.1"/>
</dbReference>
<dbReference type="AlphaFoldDB" id="A0A2D1UC69"/>
<reference evidence="3 4" key="1">
    <citation type="submission" date="2017-10" db="EMBL/GenBank/DDBJ databases">
        <title>Whole genome of Pedobacter ginsengisoli T01R-27 isolated from tomato rhizosphere.</title>
        <authorList>
            <person name="Weon H.-Y."/>
            <person name="Lee S.A."/>
            <person name="Sang M.K."/>
            <person name="Song J."/>
        </authorList>
    </citation>
    <scope>NUCLEOTIDE SEQUENCE [LARGE SCALE GENOMIC DNA]</scope>
    <source>
        <strain evidence="3 4">T01R-27</strain>
    </source>
</reference>
<keyword evidence="4" id="KW-1185">Reference proteome</keyword>
<evidence type="ECO:0000256" key="2">
    <source>
        <dbReference type="SAM" id="SignalP"/>
    </source>
</evidence>
<dbReference type="CDD" id="cd16325">
    <property type="entry name" value="LolA"/>
    <property type="match status" value="1"/>
</dbReference>
<dbReference type="PANTHER" id="PTHR35869:SF1">
    <property type="entry name" value="OUTER-MEMBRANE LIPOPROTEIN CARRIER PROTEIN"/>
    <property type="match status" value="1"/>
</dbReference>
<evidence type="ECO:0000313" key="4">
    <source>
        <dbReference type="Proteomes" id="UP000223749"/>
    </source>
</evidence>
<dbReference type="KEGG" id="pgs:CPT03_11545"/>
<dbReference type="Gene3D" id="2.50.20.10">
    <property type="entry name" value="Lipoprotein localisation LolA/LolB/LppX"/>
    <property type="match status" value="1"/>
</dbReference>
<evidence type="ECO:0000313" key="3">
    <source>
        <dbReference type="EMBL" id="ATP59218.1"/>
    </source>
</evidence>
<gene>
    <name evidence="3" type="ORF">CPT03_11545</name>
</gene>
<dbReference type="Pfam" id="PF03548">
    <property type="entry name" value="LolA"/>
    <property type="match status" value="1"/>
</dbReference>
<protein>
    <submittedName>
        <fullName evidence="3">Gliding motility protein</fullName>
    </submittedName>
</protein>
<dbReference type="EMBL" id="CP024091">
    <property type="protein sequence ID" value="ATP59218.1"/>
    <property type="molecule type" value="Genomic_DNA"/>
</dbReference>
<proteinExistence type="predicted"/>
<dbReference type="InterPro" id="IPR004564">
    <property type="entry name" value="OM_lipoprot_carrier_LolA-like"/>
</dbReference>
<feature type="chain" id="PRO_5013951303" evidence="2">
    <location>
        <begin position="21"/>
        <end position="216"/>
    </location>
</feature>
<dbReference type="OrthoDB" id="9810685at2"/>
<feature type="signal peptide" evidence="2">
    <location>
        <begin position="1"/>
        <end position="20"/>
    </location>
</feature>
<organism evidence="3 4">
    <name type="scientific">Pedobacter ginsengisoli</name>
    <dbReference type="NCBI Taxonomy" id="363852"/>
    <lineage>
        <taxon>Bacteria</taxon>
        <taxon>Pseudomonadati</taxon>
        <taxon>Bacteroidota</taxon>
        <taxon>Sphingobacteriia</taxon>
        <taxon>Sphingobacteriales</taxon>
        <taxon>Sphingobacteriaceae</taxon>
        <taxon>Pedobacter</taxon>
    </lineage>
</organism>
<accession>A0A2D1UC69</accession>
<evidence type="ECO:0000256" key="1">
    <source>
        <dbReference type="ARBA" id="ARBA00022729"/>
    </source>
</evidence>
<sequence>MMKKIVLLMFVLGVALSSYAQTDVKAKAILAEVSKKYRLYDVVKADFTFTIDNQQAKVKETQQGTLYAKAGANKYKVAMSNQDLISDGKSQWTYLKDDKEVQLTNVDNSDDVINPAKIFTIYEKGYKYLYTGDSKVGGKVYQMIDLSPVDTKKSFFKIRLSIDKAAKQIANVLIFDKNGSKYAYAIKSFVPNVKVPESTFAFDAKKYPGVEVVDLR</sequence>
<dbReference type="PANTHER" id="PTHR35869">
    <property type="entry name" value="OUTER-MEMBRANE LIPOPROTEIN CARRIER PROTEIN"/>
    <property type="match status" value="1"/>
</dbReference>
<name>A0A2D1UC69_9SPHI</name>
<dbReference type="SUPFAM" id="SSF89392">
    <property type="entry name" value="Prokaryotic lipoproteins and lipoprotein localization factors"/>
    <property type="match status" value="1"/>
</dbReference>
<dbReference type="InterPro" id="IPR029046">
    <property type="entry name" value="LolA/LolB/LppX"/>
</dbReference>
<dbReference type="Proteomes" id="UP000223749">
    <property type="component" value="Chromosome"/>
</dbReference>